<feature type="chain" id="PRO_5045879946" evidence="5">
    <location>
        <begin position="43"/>
        <end position="553"/>
    </location>
</feature>
<comment type="subcellular location">
    <subcellularLocation>
        <location evidence="1">Periplasm</location>
    </subcellularLocation>
</comment>
<organism evidence="7 8">
    <name type="scientific">Jiella mangrovi</name>
    <dbReference type="NCBI Taxonomy" id="2821407"/>
    <lineage>
        <taxon>Bacteria</taxon>
        <taxon>Pseudomonadati</taxon>
        <taxon>Pseudomonadota</taxon>
        <taxon>Alphaproteobacteria</taxon>
        <taxon>Hyphomicrobiales</taxon>
        <taxon>Aurantimonadaceae</taxon>
        <taxon>Jiella</taxon>
    </lineage>
</organism>
<feature type="domain" description="Solute-binding protein family 5" evidence="6">
    <location>
        <begin position="111"/>
        <end position="474"/>
    </location>
</feature>
<dbReference type="EMBL" id="JAGJCF010000019">
    <property type="protein sequence ID" value="MBP0617743.1"/>
    <property type="molecule type" value="Genomic_DNA"/>
</dbReference>
<evidence type="ECO:0000313" key="8">
    <source>
        <dbReference type="Proteomes" id="UP000678276"/>
    </source>
</evidence>
<reference evidence="7 8" key="1">
    <citation type="submission" date="2021-04" db="EMBL/GenBank/DDBJ databases">
        <title>Whole genome sequence of Jiella sp. KSK16Y-1.</title>
        <authorList>
            <person name="Tuo L."/>
        </authorList>
    </citation>
    <scope>NUCLEOTIDE SEQUENCE [LARGE SCALE GENOMIC DNA]</scope>
    <source>
        <strain evidence="7 8">KSK16Y-1</strain>
    </source>
</reference>
<dbReference type="CDD" id="cd08512">
    <property type="entry name" value="PBP2_NikA_DppA_OppA_like_7"/>
    <property type="match status" value="1"/>
</dbReference>
<evidence type="ECO:0000256" key="2">
    <source>
        <dbReference type="ARBA" id="ARBA00005695"/>
    </source>
</evidence>
<proteinExistence type="inferred from homology"/>
<dbReference type="PANTHER" id="PTHR30290">
    <property type="entry name" value="PERIPLASMIC BINDING COMPONENT OF ABC TRANSPORTER"/>
    <property type="match status" value="1"/>
</dbReference>
<dbReference type="InterPro" id="IPR030678">
    <property type="entry name" value="Peptide/Ni-bd"/>
</dbReference>
<dbReference type="Gene3D" id="3.10.105.10">
    <property type="entry name" value="Dipeptide-binding Protein, Domain 3"/>
    <property type="match status" value="1"/>
</dbReference>
<dbReference type="RefSeq" id="WP_209596806.1">
    <property type="nucleotide sequence ID" value="NZ_JAGJCF010000019.1"/>
</dbReference>
<keyword evidence="8" id="KW-1185">Reference proteome</keyword>
<protein>
    <submittedName>
        <fullName evidence="7">ABC transporter substrate-binding protein</fullName>
    </submittedName>
</protein>
<evidence type="ECO:0000313" key="7">
    <source>
        <dbReference type="EMBL" id="MBP0617743.1"/>
    </source>
</evidence>
<evidence type="ECO:0000256" key="3">
    <source>
        <dbReference type="ARBA" id="ARBA00022448"/>
    </source>
</evidence>
<keyword evidence="3" id="KW-0813">Transport</keyword>
<dbReference type="InterPro" id="IPR039424">
    <property type="entry name" value="SBP_5"/>
</dbReference>
<dbReference type="Pfam" id="PF00496">
    <property type="entry name" value="SBP_bac_5"/>
    <property type="match status" value="1"/>
</dbReference>
<name>A0ABS4BLY9_9HYPH</name>
<dbReference type="SUPFAM" id="SSF53850">
    <property type="entry name" value="Periplasmic binding protein-like II"/>
    <property type="match status" value="1"/>
</dbReference>
<comment type="similarity">
    <text evidence="2">Belongs to the bacterial solute-binding protein 5 family.</text>
</comment>
<dbReference type="Gene3D" id="3.40.190.10">
    <property type="entry name" value="Periplasmic binding protein-like II"/>
    <property type="match status" value="1"/>
</dbReference>
<accession>A0ABS4BLY9</accession>
<dbReference type="InterPro" id="IPR000914">
    <property type="entry name" value="SBP_5_dom"/>
</dbReference>
<keyword evidence="4 5" id="KW-0732">Signal</keyword>
<dbReference type="PIRSF" id="PIRSF002741">
    <property type="entry name" value="MppA"/>
    <property type="match status" value="1"/>
</dbReference>
<feature type="signal peptide" evidence="5">
    <location>
        <begin position="1"/>
        <end position="42"/>
    </location>
</feature>
<dbReference type="InterPro" id="IPR006311">
    <property type="entry name" value="TAT_signal"/>
</dbReference>
<evidence type="ECO:0000256" key="5">
    <source>
        <dbReference type="SAM" id="SignalP"/>
    </source>
</evidence>
<evidence type="ECO:0000256" key="1">
    <source>
        <dbReference type="ARBA" id="ARBA00004418"/>
    </source>
</evidence>
<dbReference type="PROSITE" id="PS51318">
    <property type="entry name" value="TAT"/>
    <property type="match status" value="1"/>
</dbReference>
<dbReference type="PANTHER" id="PTHR30290:SF10">
    <property type="entry name" value="PERIPLASMIC OLIGOPEPTIDE-BINDING PROTEIN-RELATED"/>
    <property type="match status" value="1"/>
</dbReference>
<sequence>MSQTPRFPIDRRRFLATGAASLAATAGLGSLGSALSSVPALAQGKPLVIAAPATPQSLDSEFDGSLGTIDMIGCLYDSLIAFKTIPDPDAPEILREDVASYPELPGGINAVGKLAESWTAGEDGTWAEFKLRKGVLSNWGNELTAEDVVWTWARKFALGAIGGFFTKLLAMSGPDNIVAVDKYTVRFQLPQASPLLMKLQLNLYNNILDSTKCKEMATKADPWARDFLANESAGFGPYRIKLLARGQQVVLEGRSDYYGGAPAIAQVLYKEVPTSATRVSLLQGGAVDIAQTLQPLEIERLKSVPGVKSETVSASPMFWVELNTKFAPFDKVEVRQAMNYAFPTKEVLKTIFRGTATAMDGTMPAIYPGFVEDTAAYSDDLDKARELLAKAGLPDGFETTLAYNAGDPIQEPMAILFQTALRDIGVKVSLKKIPAGTFFNEVSGRTQPMIFFTDTPWCPDPLYSMQLYFDSKTFSNYGNYANEKVDALLAEGAVTADTKKRFALMDEVQKIVGKEAPWIFIAYPNFTVNRRANLKGFTYYTSNNMRFQDMSFG</sequence>
<dbReference type="Gene3D" id="3.90.76.10">
    <property type="entry name" value="Dipeptide-binding Protein, Domain 1"/>
    <property type="match status" value="1"/>
</dbReference>
<dbReference type="Proteomes" id="UP000678276">
    <property type="component" value="Unassembled WGS sequence"/>
</dbReference>
<comment type="caution">
    <text evidence="7">The sequence shown here is derived from an EMBL/GenBank/DDBJ whole genome shotgun (WGS) entry which is preliminary data.</text>
</comment>
<evidence type="ECO:0000259" key="6">
    <source>
        <dbReference type="Pfam" id="PF00496"/>
    </source>
</evidence>
<evidence type="ECO:0000256" key="4">
    <source>
        <dbReference type="ARBA" id="ARBA00022729"/>
    </source>
</evidence>
<gene>
    <name evidence="7" type="ORF">J6595_19325</name>
</gene>